<evidence type="ECO:0000256" key="7">
    <source>
        <dbReference type="ARBA" id="ARBA00023237"/>
    </source>
</evidence>
<accession>A0A5B8Y6Y7</accession>
<keyword evidence="5 8" id="KW-0732">Signal</keyword>
<dbReference type="InterPro" id="IPR005017">
    <property type="entry name" value="OMPP1/FadL/TodX"/>
</dbReference>
<keyword evidence="3" id="KW-1134">Transmembrane beta strand</keyword>
<dbReference type="PANTHER" id="PTHR35093:SF8">
    <property type="entry name" value="OUTER MEMBRANE PROTEIN NMB0088-RELATED"/>
    <property type="match status" value="1"/>
</dbReference>
<dbReference type="Pfam" id="PF03349">
    <property type="entry name" value="Toluene_X"/>
    <property type="match status" value="1"/>
</dbReference>
<dbReference type="RefSeq" id="WP_141197364.1">
    <property type="nucleotide sequence ID" value="NZ_CP041186.1"/>
</dbReference>
<evidence type="ECO:0000313" key="9">
    <source>
        <dbReference type="EMBL" id="QDG50872.1"/>
    </source>
</evidence>
<dbReference type="EMBL" id="CP041186">
    <property type="protein sequence ID" value="QDG50872.1"/>
    <property type="molecule type" value="Genomic_DNA"/>
</dbReference>
<keyword evidence="7" id="KW-0998">Cell outer membrane</keyword>
<name>A0A4Y6PRA7_PERCE</name>
<reference evidence="9 10" key="1">
    <citation type="submission" date="2019-06" db="EMBL/GenBank/DDBJ databases">
        <title>Persicimonas caeni gen. nov., sp. nov., a predatory bacterium isolated from solar saltern.</title>
        <authorList>
            <person name="Wang S."/>
        </authorList>
    </citation>
    <scope>NUCLEOTIDE SEQUENCE [LARGE SCALE GENOMIC DNA]</scope>
    <source>
        <strain evidence="9 10">YN101</strain>
    </source>
</reference>
<evidence type="ECO:0000256" key="3">
    <source>
        <dbReference type="ARBA" id="ARBA00022452"/>
    </source>
</evidence>
<comment type="similarity">
    <text evidence="2">Belongs to the OmpP1/FadL family.</text>
</comment>
<evidence type="ECO:0000256" key="1">
    <source>
        <dbReference type="ARBA" id="ARBA00004571"/>
    </source>
</evidence>
<dbReference type="Proteomes" id="UP000315995">
    <property type="component" value="Chromosome"/>
</dbReference>
<evidence type="ECO:0000313" key="10">
    <source>
        <dbReference type="Proteomes" id="UP000315995"/>
    </source>
</evidence>
<dbReference type="GO" id="GO:0009279">
    <property type="term" value="C:cell outer membrane"/>
    <property type="evidence" value="ECO:0007669"/>
    <property type="project" value="UniProtKB-SubCell"/>
</dbReference>
<keyword evidence="10" id="KW-1185">Reference proteome</keyword>
<organism evidence="9 10">
    <name type="scientific">Persicimonas caeni</name>
    <dbReference type="NCBI Taxonomy" id="2292766"/>
    <lineage>
        <taxon>Bacteria</taxon>
        <taxon>Deltaproteobacteria</taxon>
        <taxon>Bradymonadales</taxon>
        <taxon>Bradymonadaceae</taxon>
        <taxon>Persicimonas</taxon>
    </lineage>
</organism>
<feature type="chain" id="PRO_5030106288" description="Aromatic hydrocarbon degradation protein" evidence="8">
    <location>
        <begin position="26"/>
        <end position="404"/>
    </location>
</feature>
<dbReference type="Gene3D" id="2.40.160.60">
    <property type="entry name" value="Outer membrane protein transport protein (OMPP1/FadL/TodX)"/>
    <property type="match status" value="1"/>
</dbReference>
<evidence type="ECO:0000256" key="8">
    <source>
        <dbReference type="SAM" id="SignalP"/>
    </source>
</evidence>
<proteinExistence type="inferred from homology"/>
<evidence type="ECO:0000256" key="6">
    <source>
        <dbReference type="ARBA" id="ARBA00023136"/>
    </source>
</evidence>
<sequence>MSDNTVLGSWFLVLAGLLYAQPALAAGFAIGEQGAGARGVGGAATARADLGGAGFHNPAAFGFADSLMISAGVSGLAPSVAHVQPGSGEQTGAQTDLSTIPYGHVGYRFGDFGVGLSFDVPFGSGLSWPKDWRGRFEITSIELQVFEVAGVVVWRPIDELSIAAGPRLGRSTVGYGRQIDAVDTEGSVQLAGDATGLGAQLALMYRPLDELTLGLSWRSRMHLDFSGWANFEDVPIELQQKAHDQYVTTELTLPDRIALGAAWAFDDAIASVDVTYWTWSTFQEFGIDFAHDQTPDVTQPRNWNDSITLAAGWEQKGWVEDLDLRVGLAFDMAPSPSNTLSPSSPDGNRLIPSLGAGYTVVDGLQVDVGYGHVVFMGAEASGDAFPGSYDASAELLSLGVTYRP</sequence>
<dbReference type="AlphaFoldDB" id="A0A4Y6PRA7"/>
<accession>A0A4Y6PRA7</accession>
<feature type="signal peptide" evidence="8">
    <location>
        <begin position="1"/>
        <end position="25"/>
    </location>
</feature>
<dbReference type="GO" id="GO:0015483">
    <property type="term" value="F:long-chain fatty acid transporting porin activity"/>
    <property type="evidence" value="ECO:0007669"/>
    <property type="project" value="TreeGrafter"/>
</dbReference>
<evidence type="ECO:0000256" key="2">
    <source>
        <dbReference type="ARBA" id="ARBA00008163"/>
    </source>
</evidence>
<dbReference type="SUPFAM" id="SSF56935">
    <property type="entry name" value="Porins"/>
    <property type="match status" value="1"/>
</dbReference>
<gene>
    <name evidence="9" type="ORF">FIV42_09045</name>
</gene>
<dbReference type="OrthoDB" id="9922at2"/>
<evidence type="ECO:0000256" key="5">
    <source>
        <dbReference type="ARBA" id="ARBA00022729"/>
    </source>
</evidence>
<dbReference type="PANTHER" id="PTHR35093">
    <property type="entry name" value="OUTER MEMBRANE PROTEIN NMB0088-RELATED"/>
    <property type="match status" value="1"/>
</dbReference>
<evidence type="ECO:0008006" key="11">
    <source>
        <dbReference type="Google" id="ProtNLM"/>
    </source>
</evidence>
<comment type="subcellular location">
    <subcellularLocation>
        <location evidence="1">Cell outer membrane</location>
        <topology evidence="1">Multi-pass membrane protein</topology>
    </subcellularLocation>
</comment>
<keyword evidence="4" id="KW-0812">Transmembrane</keyword>
<evidence type="ECO:0000256" key="4">
    <source>
        <dbReference type="ARBA" id="ARBA00022692"/>
    </source>
</evidence>
<keyword evidence="6" id="KW-0472">Membrane</keyword>
<protein>
    <recommendedName>
        <fullName evidence="11">Aromatic hydrocarbon degradation protein</fullName>
    </recommendedName>
</protein>